<gene>
    <name evidence="3" type="ORF">A2774_02515</name>
</gene>
<dbReference type="PANTHER" id="PTHR35901:SF1">
    <property type="entry name" value="EXONUCLEASE VAPC9"/>
    <property type="match status" value="1"/>
</dbReference>
<feature type="domain" description="PIN" evidence="2">
    <location>
        <begin position="1"/>
        <end position="121"/>
    </location>
</feature>
<name>A0A1F7G8N0_9BACT</name>
<dbReference type="InterPro" id="IPR051619">
    <property type="entry name" value="TypeII_TA_RNase_PINc/VapC"/>
</dbReference>
<dbReference type="Gene3D" id="3.40.50.1010">
    <property type="entry name" value="5'-nuclease"/>
    <property type="match status" value="1"/>
</dbReference>
<dbReference type="CDD" id="cd09873">
    <property type="entry name" value="PIN_Pae0151-like"/>
    <property type="match status" value="1"/>
</dbReference>
<evidence type="ECO:0000313" key="4">
    <source>
        <dbReference type="Proteomes" id="UP000177208"/>
    </source>
</evidence>
<keyword evidence="1" id="KW-0460">Magnesium</keyword>
<sequence>MVLDTSIVFKWLLNGNEPNRDAALNIIQDFLHSKIDVAIPDFLYIEVANILATKSSVKERQLKESLDLLFSFNMNVYEITDSDVKEAAILAKEHKQTVYDMLFVVLAKRLKTTLLTADTKFFTATKFPFIKLLSRM</sequence>
<dbReference type="Pfam" id="PF01850">
    <property type="entry name" value="PIN"/>
    <property type="match status" value="1"/>
</dbReference>
<proteinExistence type="predicted"/>
<accession>A0A1F7G8N0</accession>
<dbReference type="InterPro" id="IPR029060">
    <property type="entry name" value="PIN-like_dom_sf"/>
</dbReference>
<dbReference type="EMBL" id="MFZG01000039">
    <property type="protein sequence ID" value="OGK15274.1"/>
    <property type="molecule type" value="Genomic_DNA"/>
</dbReference>
<dbReference type="SUPFAM" id="SSF88723">
    <property type="entry name" value="PIN domain-like"/>
    <property type="match status" value="1"/>
</dbReference>
<organism evidence="3 4">
    <name type="scientific">Candidatus Roizmanbacteria bacterium RIFCSPHIGHO2_01_FULL_39_12c</name>
    <dbReference type="NCBI Taxonomy" id="1802031"/>
    <lineage>
        <taxon>Bacteria</taxon>
        <taxon>Candidatus Roizmaniibacteriota</taxon>
    </lineage>
</organism>
<reference evidence="3 4" key="1">
    <citation type="journal article" date="2016" name="Nat. Commun.">
        <title>Thousands of microbial genomes shed light on interconnected biogeochemical processes in an aquifer system.</title>
        <authorList>
            <person name="Anantharaman K."/>
            <person name="Brown C.T."/>
            <person name="Hug L.A."/>
            <person name="Sharon I."/>
            <person name="Castelle C.J."/>
            <person name="Probst A.J."/>
            <person name="Thomas B.C."/>
            <person name="Singh A."/>
            <person name="Wilkins M.J."/>
            <person name="Karaoz U."/>
            <person name="Brodie E.L."/>
            <person name="Williams K.H."/>
            <person name="Hubbard S.S."/>
            <person name="Banfield J.F."/>
        </authorList>
    </citation>
    <scope>NUCLEOTIDE SEQUENCE [LARGE SCALE GENOMIC DNA]</scope>
</reference>
<comment type="caution">
    <text evidence="3">The sequence shown here is derived from an EMBL/GenBank/DDBJ whole genome shotgun (WGS) entry which is preliminary data.</text>
</comment>
<evidence type="ECO:0000259" key="2">
    <source>
        <dbReference type="Pfam" id="PF01850"/>
    </source>
</evidence>
<evidence type="ECO:0000256" key="1">
    <source>
        <dbReference type="ARBA" id="ARBA00022842"/>
    </source>
</evidence>
<evidence type="ECO:0000313" key="3">
    <source>
        <dbReference type="EMBL" id="OGK15274.1"/>
    </source>
</evidence>
<dbReference type="AlphaFoldDB" id="A0A1F7G8N0"/>
<dbReference type="InterPro" id="IPR044153">
    <property type="entry name" value="PIN_Pae0151-like"/>
</dbReference>
<dbReference type="PANTHER" id="PTHR35901">
    <property type="entry name" value="RIBONUCLEASE VAPC3"/>
    <property type="match status" value="1"/>
</dbReference>
<dbReference type="InterPro" id="IPR002716">
    <property type="entry name" value="PIN_dom"/>
</dbReference>
<protein>
    <recommendedName>
        <fullName evidence="2">PIN domain-containing protein</fullName>
    </recommendedName>
</protein>
<dbReference type="Proteomes" id="UP000177208">
    <property type="component" value="Unassembled WGS sequence"/>
</dbReference>